<dbReference type="Pfam" id="PF13303">
    <property type="entry name" value="PTS_EIIC_2"/>
    <property type="match status" value="1"/>
</dbReference>
<reference evidence="11" key="2">
    <citation type="submission" date="2020-04" db="EMBL/GenBank/DDBJ databases">
        <authorList>
            <person name="Tanveer F."/>
            <person name="Xie Y."/>
            <person name="Shinwari Z.K."/>
        </authorList>
    </citation>
    <scope>NUCLEOTIDE SEQUENCE</scope>
    <source>
        <strain evidence="11">MOSEL-ME25</strain>
    </source>
</reference>
<keyword evidence="13" id="KW-1185">Reference proteome</keyword>
<dbReference type="InterPro" id="IPR003352">
    <property type="entry name" value="PTS_EIIC"/>
</dbReference>
<feature type="transmembrane region" description="Helical" evidence="8">
    <location>
        <begin position="289"/>
        <end position="312"/>
    </location>
</feature>
<feature type="transmembrane region" description="Helical" evidence="8">
    <location>
        <begin position="12"/>
        <end position="34"/>
    </location>
</feature>
<dbReference type="Proteomes" id="UP000031546">
    <property type="component" value="Unassembled WGS sequence"/>
</dbReference>
<evidence type="ECO:0000256" key="3">
    <source>
        <dbReference type="ARBA" id="ARBA00022475"/>
    </source>
</evidence>
<dbReference type="AlphaFoldDB" id="A0A0C2DJ56"/>
<dbReference type="GeneID" id="77846050"/>
<proteinExistence type="predicted"/>
<dbReference type="EMBL" id="JABEVU030000001">
    <property type="protein sequence ID" value="MDB0581299.1"/>
    <property type="molecule type" value="Genomic_DNA"/>
</dbReference>
<dbReference type="PANTHER" id="PTHR40063:SF1">
    <property type="entry name" value="MEMBRANE PROTEIN"/>
    <property type="match status" value="1"/>
</dbReference>
<reference evidence="10 12" key="1">
    <citation type="submission" date="2015-01" db="EMBL/GenBank/DDBJ databases">
        <title>Genome sequences of high lactate-tolerant strain Salinicoccus roseus W12 with industrial interest.</title>
        <authorList>
            <person name="Wang H."/>
            <person name="Yu B."/>
        </authorList>
    </citation>
    <scope>NUCLEOTIDE SEQUENCE [LARGE SCALE GENOMIC DNA]</scope>
    <source>
        <strain evidence="10 12">W12</strain>
    </source>
</reference>
<keyword evidence="2" id="KW-0813">Transport</keyword>
<comment type="caution">
    <text evidence="10">The sequence shown here is derived from an EMBL/GenBank/DDBJ whole genome shotgun (WGS) entry which is preliminary data.</text>
</comment>
<evidence type="ECO:0000313" key="12">
    <source>
        <dbReference type="Proteomes" id="UP000031546"/>
    </source>
</evidence>
<protein>
    <submittedName>
        <fullName evidence="10">PTS sugar transporter subunit IIC</fullName>
    </submittedName>
</protein>
<name>A0A0C2DJ56_9STAP</name>
<dbReference type="RefSeq" id="WP_040106639.1">
    <property type="nucleotide sequence ID" value="NZ_JABEVU030000001.1"/>
</dbReference>
<feature type="transmembrane region" description="Helical" evidence="8">
    <location>
        <begin position="112"/>
        <end position="136"/>
    </location>
</feature>
<feature type="transmembrane region" description="Helical" evidence="8">
    <location>
        <begin position="72"/>
        <end position="100"/>
    </location>
</feature>
<evidence type="ECO:0000256" key="1">
    <source>
        <dbReference type="ARBA" id="ARBA00004651"/>
    </source>
</evidence>
<accession>A0A0C2DJ56</accession>
<evidence type="ECO:0000256" key="8">
    <source>
        <dbReference type="SAM" id="Phobius"/>
    </source>
</evidence>
<feature type="transmembrane region" description="Helical" evidence="8">
    <location>
        <begin position="237"/>
        <end position="259"/>
    </location>
</feature>
<keyword evidence="3" id="KW-1003">Cell membrane</keyword>
<evidence type="ECO:0000313" key="10">
    <source>
        <dbReference type="EMBL" id="KIH69998.1"/>
    </source>
</evidence>
<keyword evidence="7 8" id="KW-0472">Membrane</keyword>
<organism evidence="10 12">
    <name type="scientific">Salinicoccus roseus</name>
    <dbReference type="NCBI Taxonomy" id="45670"/>
    <lineage>
        <taxon>Bacteria</taxon>
        <taxon>Bacillati</taxon>
        <taxon>Bacillota</taxon>
        <taxon>Bacilli</taxon>
        <taxon>Bacillales</taxon>
        <taxon>Staphylococcaceae</taxon>
        <taxon>Salinicoccus</taxon>
    </lineage>
</organism>
<gene>
    <name evidence="11" type="ORF">F7P68_0012270</name>
    <name evidence="10" type="ORF">SN16_10850</name>
</gene>
<keyword evidence="6 8" id="KW-1133">Transmembrane helix</keyword>
<evidence type="ECO:0000256" key="6">
    <source>
        <dbReference type="ARBA" id="ARBA00022989"/>
    </source>
</evidence>
<dbReference type="STRING" id="45670.SN16_10850"/>
<evidence type="ECO:0000313" key="13">
    <source>
        <dbReference type="Proteomes" id="UP000527860"/>
    </source>
</evidence>
<dbReference type="EMBL" id="JXII01000009">
    <property type="protein sequence ID" value="KIH69998.1"/>
    <property type="molecule type" value="Genomic_DNA"/>
</dbReference>
<evidence type="ECO:0000259" key="9">
    <source>
        <dbReference type="Pfam" id="PF13303"/>
    </source>
</evidence>
<evidence type="ECO:0000256" key="5">
    <source>
        <dbReference type="ARBA" id="ARBA00022692"/>
    </source>
</evidence>
<dbReference type="GO" id="GO:0008982">
    <property type="term" value="F:protein-N(PI)-phosphohistidine-sugar phosphotransferase activity"/>
    <property type="evidence" value="ECO:0007669"/>
    <property type="project" value="InterPro"/>
</dbReference>
<evidence type="ECO:0000256" key="7">
    <source>
        <dbReference type="ARBA" id="ARBA00023136"/>
    </source>
</evidence>
<feature type="transmembrane region" description="Helical" evidence="8">
    <location>
        <begin position="188"/>
        <end position="207"/>
    </location>
</feature>
<dbReference type="Proteomes" id="UP000527860">
    <property type="component" value="Unassembled WGS sequence"/>
</dbReference>
<feature type="domain" description="Phosphotransferase system EIIC" evidence="9">
    <location>
        <begin position="12"/>
        <end position="324"/>
    </location>
</feature>
<evidence type="ECO:0000256" key="2">
    <source>
        <dbReference type="ARBA" id="ARBA00022448"/>
    </source>
</evidence>
<dbReference type="PANTHER" id="PTHR40063">
    <property type="entry name" value="MEMBRANE PROTEIN-RELATED"/>
    <property type="match status" value="1"/>
</dbReference>
<reference evidence="11" key="3">
    <citation type="submission" date="2022-12" db="EMBL/GenBank/DDBJ databases">
        <title>Genome analysis and biological profiling of marine Salinicoccus roseus MOSEL-ME25.</title>
        <authorList>
            <person name="Mirza F.T."/>
            <person name="Xie Y."/>
            <person name="Shinwari Z.K."/>
        </authorList>
    </citation>
    <scope>NUCLEOTIDE SEQUENCE</scope>
    <source>
        <strain evidence="11">MOSEL-ME25</strain>
    </source>
</reference>
<feature type="transmembrane region" description="Helical" evidence="8">
    <location>
        <begin position="156"/>
        <end position="181"/>
    </location>
</feature>
<dbReference type="GO" id="GO:0005886">
    <property type="term" value="C:plasma membrane"/>
    <property type="evidence" value="ECO:0007669"/>
    <property type="project" value="UniProtKB-SubCell"/>
</dbReference>
<comment type="subcellular location">
    <subcellularLocation>
        <location evidence="1">Cell membrane</location>
        <topology evidence="1">Multi-pass membrane protein</topology>
    </subcellularLocation>
</comment>
<dbReference type="GO" id="GO:0009401">
    <property type="term" value="P:phosphoenolpyruvate-dependent sugar phosphotransferase system"/>
    <property type="evidence" value="ECO:0007669"/>
    <property type="project" value="InterPro"/>
</dbReference>
<dbReference type="OrthoDB" id="396983at2"/>
<keyword evidence="5 8" id="KW-0812">Transmembrane</keyword>
<evidence type="ECO:0000313" key="11">
    <source>
        <dbReference type="EMBL" id="MDB0581299.1"/>
    </source>
</evidence>
<sequence length="331" mass="34736">MRSLLRRWFIDGMSFMALGLFSSLIIGLIIDTVGTYVPYLESLKEVGAVAMGMTGAAIGAAIAYGLKASPLVIFSVVVVSYAAYDMGGAAGSYIASIIAIEVARLYAGRTKIDIIVTPFLTIVLGYIVARFIGPVIGDFMTSMGEVIIFATEQRPFIMGMLVAVIFGITLTAPLSSAALALMLDLSGLAAGAAVIGCCCHMVGLAVTGYRDNGFSGFISIGIGTSMLQVPNVLLNPFIILPPVLASAVIAPIMTVFFPMENNAAGAGMGTSGLVGQIMTIETMGPSLEVWLLILVFQIVLPALTTLLFYTLLKRAGLIKDGDQKLRIGAKE</sequence>
<evidence type="ECO:0000256" key="4">
    <source>
        <dbReference type="ARBA" id="ARBA00022597"/>
    </source>
</evidence>
<keyword evidence="4 10" id="KW-0762">Sugar transport</keyword>